<evidence type="ECO:0000256" key="7">
    <source>
        <dbReference type="SAM" id="SignalP"/>
    </source>
</evidence>
<proteinExistence type="predicted"/>
<dbReference type="AlphaFoldDB" id="A0A1W5D5F0"/>
<feature type="signal peptide" evidence="7">
    <location>
        <begin position="1"/>
        <end position="25"/>
    </location>
</feature>
<feature type="compositionally biased region" description="Low complexity" evidence="5">
    <location>
        <begin position="808"/>
        <end position="827"/>
    </location>
</feature>
<keyword evidence="10" id="KW-1185">Reference proteome</keyword>
<dbReference type="InterPro" id="IPR045120">
    <property type="entry name" value="Suco/Slp1-like"/>
</dbReference>
<dbReference type="Pfam" id="PF07738">
    <property type="entry name" value="Sad1_UNC"/>
    <property type="match status" value="1"/>
</dbReference>
<keyword evidence="2 6" id="KW-0812">Transmembrane</keyword>
<evidence type="ECO:0000256" key="6">
    <source>
        <dbReference type="SAM" id="Phobius"/>
    </source>
</evidence>
<evidence type="ECO:0000256" key="5">
    <source>
        <dbReference type="SAM" id="MobiDB-lite"/>
    </source>
</evidence>
<feature type="compositionally biased region" description="Basic and acidic residues" evidence="5">
    <location>
        <begin position="874"/>
        <end position="885"/>
    </location>
</feature>
<dbReference type="GO" id="GO:0016020">
    <property type="term" value="C:membrane"/>
    <property type="evidence" value="ECO:0007669"/>
    <property type="project" value="InterPro"/>
</dbReference>
<feature type="domain" description="SUN" evidence="8">
    <location>
        <begin position="249"/>
        <end position="428"/>
    </location>
</feature>
<protein>
    <submittedName>
        <fullName evidence="9">Sad1/UNC-like, C-terminal</fullName>
    </submittedName>
</protein>
<comment type="subcellular location">
    <subcellularLocation>
        <location evidence="1">Endomembrane system</location>
    </subcellularLocation>
</comment>
<feature type="compositionally biased region" description="Basic and acidic residues" evidence="5">
    <location>
        <begin position="255"/>
        <end position="265"/>
    </location>
</feature>
<feature type="region of interest" description="Disordered" evidence="5">
    <location>
        <begin position="185"/>
        <end position="209"/>
    </location>
</feature>
<keyword evidence="4 6" id="KW-0472">Membrane</keyword>
<sequence>MPKVRSHAFIAVILLLVNGVPDINAQPSVASSLVNHSSPFPTASTCPAGTVNYITQTLPQQCFKTAWTEGNASKSSTGKSAQSTSNEQTAETVGSNIGFEEHGATTATEPAEASDASTTTSVVEASSGSDQLSSLSGDSISPSAIAWETPSPTLEAELGSDSDSPLDNALFLSFEDWKKQNLAKAGQSADIIGHGRTQSGDPEPRRRPGSINIALDSLGEDTEIELNFSGFVNPVTASDALVSGKTESGADIQEPDTKNNAEKQDAGFQGATQRSKDAGTTCKERSNYASFDCAATVLKTNPECTGATSVLVENKDSYMLNECSAKNKFLIVELCDDILVDTVVLANFEFFSSTFRSFKVSVSDRYPVKMDRWKELGTFVARNSREVQAFAIENPLIWARYLRIEFLTHFGNEYYCPISLLRVHGTTMIEEFRHQEETISGEDDVDEQTQVEGAGDEGAAAGDIKQGQSPPSTEQPSDTKDSMGDFSDNPTPAAESINIPLESEEESPTSTFTPVNSSWNQLHVIFDIVNQQDPVCYPEEYKAEMSALPNAPAVANAAKEVVQETAVIIASESAPSATIVPPHSSTQTATVPTTSTFLLSSSDNAEMKHKFSTPQSTDPSSKPQPNQTATVYIKPSASHTQPTTANPTTQESFFKSIHKRLQLLESNSTLSLQYIEEQSRILRDAFHKVEKRQLAKTTNFLETLNATVLSELRDFRHQYDQIWQSTVLELSSQREQSQREVVALSARLSLLADEILFQKRMAILQFTLILLCLVLVIFSRSTSAAGMSYVELPPLVQNTAHKSPPHKTTYSTFETPPTSPSSTAPNSRYGTSRRAAGHGRHASADSKSTTRSPSDHRSESPAIAQSPPTPTSEPEPRSDADESGGHRSSSPPLSDGPEANVLPREARSGPAPPSGTMMALGALEFVVRDEGGDEDVSVRGPFEDFSQEGKRGE</sequence>
<evidence type="ECO:0000256" key="4">
    <source>
        <dbReference type="ARBA" id="ARBA00023136"/>
    </source>
</evidence>
<dbReference type="GO" id="GO:0034975">
    <property type="term" value="P:protein folding in endoplasmic reticulum"/>
    <property type="evidence" value="ECO:0007669"/>
    <property type="project" value="TreeGrafter"/>
</dbReference>
<reference evidence="10" key="1">
    <citation type="submission" date="2017-03" db="EMBL/GenBank/DDBJ databases">
        <authorList>
            <person name="Sharma R."/>
            <person name="Thines M."/>
        </authorList>
    </citation>
    <scope>NUCLEOTIDE SEQUENCE [LARGE SCALE GENOMIC DNA]</scope>
</reference>
<feature type="region of interest" description="Disordered" evidence="5">
    <location>
        <begin position="436"/>
        <end position="495"/>
    </location>
</feature>
<accession>A0A1W5D5F0</accession>
<feature type="transmembrane region" description="Helical" evidence="6">
    <location>
        <begin position="761"/>
        <end position="778"/>
    </location>
</feature>
<feature type="chain" id="PRO_5012054486" evidence="7">
    <location>
        <begin position="26"/>
        <end position="953"/>
    </location>
</feature>
<evidence type="ECO:0000313" key="9">
    <source>
        <dbReference type="EMBL" id="SLM38368.1"/>
    </source>
</evidence>
<organism evidence="9 10">
    <name type="scientific">Lasallia pustulata</name>
    <dbReference type="NCBI Taxonomy" id="136370"/>
    <lineage>
        <taxon>Eukaryota</taxon>
        <taxon>Fungi</taxon>
        <taxon>Dikarya</taxon>
        <taxon>Ascomycota</taxon>
        <taxon>Pezizomycotina</taxon>
        <taxon>Lecanoromycetes</taxon>
        <taxon>OSLEUM clade</taxon>
        <taxon>Umbilicariomycetidae</taxon>
        <taxon>Umbilicariales</taxon>
        <taxon>Umbilicariaceae</taxon>
        <taxon>Lasallia</taxon>
    </lineage>
</organism>
<feature type="compositionally biased region" description="Polar residues" evidence="5">
    <location>
        <begin position="70"/>
        <end position="95"/>
    </location>
</feature>
<name>A0A1W5D5F0_9LECA</name>
<keyword evidence="7" id="KW-0732">Signal</keyword>
<dbReference type="Proteomes" id="UP000192927">
    <property type="component" value="Unassembled WGS sequence"/>
</dbReference>
<feature type="compositionally biased region" description="Polar residues" evidence="5">
    <location>
        <begin position="466"/>
        <end position="476"/>
    </location>
</feature>
<dbReference type="GO" id="GO:0012505">
    <property type="term" value="C:endomembrane system"/>
    <property type="evidence" value="ECO:0007669"/>
    <property type="project" value="UniProtKB-SubCell"/>
</dbReference>
<feature type="compositionally biased region" description="Polar residues" evidence="5">
    <location>
        <begin position="612"/>
        <end position="628"/>
    </location>
</feature>
<feature type="compositionally biased region" description="Acidic residues" evidence="5">
    <location>
        <begin position="439"/>
        <end position="449"/>
    </location>
</feature>
<dbReference type="PANTHER" id="PTHR12953">
    <property type="entry name" value="MEMBRANE PROTEIN CH1 RELATED"/>
    <property type="match status" value="1"/>
</dbReference>
<feature type="region of interest" description="Disordered" evidence="5">
    <location>
        <begin position="606"/>
        <end position="628"/>
    </location>
</feature>
<evidence type="ECO:0000256" key="1">
    <source>
        <dbReference type="ARBA" id="ARBA00004308"/>
    </source>
</evidence>
<dbReference type="FunFam" id="2.60.120.260:FF:000082">
    <property type="entry name" value="Sad1/UNC domain protein"/>
    <property type="match status" value="1"/>
</dbReference>
<dbReference type="InterPro" id="IPR012919">
    <property type="entry name" value="SUN_dom"/>
</dbReference>
<evidence type="ECO:0000259" key="8">
    <source>
        <dbReference type="PROSITE" id="PS51469"/>
    </source>
</evidence>
<dbReference type="SUPFAM" id="SSF49785">
    <property type="entry name" value="Galactose-binding domain-like"/>
    <property type="match status" value="1"/>
</dbReference>
<dbReference type="PROSITE" id="PS51469">
    <property type="entry name" value="SUN"/>
    <property type="match status" value="1"/>
</dbReference>
<dbReference type="InterPro" id="IPR008979">
    <property type="entry name" value="Galactose-bd-like_sf"/>
</dbReference>
<dbReference type="GO" id="GO:0005737">
    <property type="term" value="C:cytoplasm"/>
    <property type="evidence" value="ECO:0007669"/>
    <property type="project" value="TreeGrafter"/>
</dbReference>
<feature type="compositionally biased region" description="Low complexity" evidence="5">
    <location>
        <begin position="104"/>
        <end position="145"/>
    </location>
</feature>
<evidence type="ECO:0000313" key="10">
    <source>
        <dbReference type="Proteomes" id="UP000192927"/>
    </source>
</evidence>
<feature type="region of interest" description="Disordered" evidence="5">
    <location>
        <begin position="242"/>
        <end position="279"/>
    </location>
</feature>
<feature type="region of interest" description="Disordered" evidence="5">
    <location>
        <begin position="70"/>
        <end position="146"/>
    </location>
</feature>
<feature type="region of interest" description="Disordered" evidence="5">
    <location>
        <begin position="931"/>
        <end position="953"/>
    </location>
</feature>
<evidence type="ECO:0000256" key="2">
    <source>
        <dbReference type="ARBA" id="ARBA00022692"/>
    </source>
</evidence>
<evidence type="ECO:0000256" key="3">
    <source>
        <dbReference type="ARBA" id="ARBA00022989"/>
    </source>
</evidence>
<dbReference type="Gene3D" id="2.60.120.260">
    <property type="entry name" value="Galactose-binding domain-like"/>
    <property type="match status" value="1"/>
</dbReference>
<dbReference type="EMBL" id="FWEW01002412">
    <property type="protein sequence ID" value="SLM38368.1"/>
    <property type="molecule type" value="Genomic_DNA"/>
</dbReference>
<feature type="region of interest" description="Disordered" evidence="5">
    <location>
        <begin position="800"/>
        <end position="917"/>
    </location>
</feature>
<dbReference type="PANTHER" id="PTHR12953:SF0">
    <property type="entry name" value="SUN DOMAIN-CONTAINING OSSIFICATION FACTOR"/>
    <property type="match status" value="1"/>
</dbReference>
<keyword evidence="3 6" id="KW-1133">Transmembrane helix</keyword>